<proteinExistence type="inferred from homology"/>
<keyword evidence="1" id="KW-0378">Hydrolase</keyword>
<dbReference type="InterPro" id="IPR011067">
    <property type="entry name" value="Plasmid_toxin/cell-grow_inhib"/>
</dbReference>
<reference evidence="2 3" key="1">
    <citation type="submission" date="2017-06" db="EMBL/GenBank/DDBJ databases">
        <authorList>
            <person name="Kim H.J."/>
            <person name="Triplett B.A."/>
        </authorList>
    </citation>
    <scope>NUCLEOTIDE SEQUENCE [LARGE SCALE GENOMIC DNA]</scope>
    <source>
        <strain evidence="2 3">DSM 19307</strain>
    </source>
</reference>
<dbReference type="GO" id="GO:0003677">
    <property type="term" value="F:DNA binding"/>
    <property type="evidence" value="ECO:0007669"/>
    <property type="project" value="InterPro"/>
</dbReference>
<dbReference type="GO" id="GO:0006402">
    <property type="term" value="P:mRNA catabolic process"/>
    <property type="evidence" value="ECO:0007669"/>
    <property type="project" value="TreeGrafter"/>
</dbReference>
<dbReference type="Pfam" id="PF02452">
    <property type="entry name" value="PemK_toxin"/>
    <property type="match status" value="1"/>
</dbReference>
<keyword evidence="3" id="KW-1185">Reference proteome</keyword>
<dbReference type="OrthoDB" id="9808744at2"/>
<dbReference type="InterPro" id="IPR003477">
    <property type="entry name" value="PemK-like"/>
</dbReference>
<gene>
    <name evidence="2" type="ORF">SAMN05421640_1651</name>
</gene>
<dbReference type="RefSeq" id="WP_089356397.1">
    <property type="nucleotide sequence ID" value="NZ_FZPD01000003.1"/>
</dbReference>
<dbReference type="EC" id="3.1.-.-" evidence="1"/>
<keyword evidence="1" id="KW-0255">Endonuclease</keyword>
<evidence type="ECO:0000256" key="1">
    <source>
        <dbReference type="PIRNR" id="PIRNR033490"/>
    </source>
</evidence>
<keyword evidence="1" id="KW-0540">Nuclease</keyword>
<dbReference type="GO" id="GO:0004521">
    <property type="term" value="F:RNA endonuclease activity"/>
    <property type="evidence" value="ECO:0007669"/>
    <property type="project" value="TreeGrafter"/>
</dbReference>
<dbReference type="GO" id="GO:0016787">
    <property type="term" value="F:hydrolase activity"/>
    <property type="evidence" value="ECO:0007669"/>
    <property type="project" value="UniProtKB-KW"/>
</dbReference>
<evidence type="ECO:0000313" key="3">
    <source>
        <dbReference type="Proteomes" id="UP000198393"/>
    </source>
</evidence>
<name>A0A239IFM2_EKHLU</name>
<dbReference type="PANTHER" id="PTHR33988">
    <property type="entry name" value="ENDORIBONUCLEASE MAZF-RELATED"/>
    <property type="match status" value="1"/>
</dbReference>
<sequence>MMKKFEVWLANLNPSRGTELGKIRPVLILQNSDLAETHTSTLMCPFSSSDWRENRFRVKCDKEEIGLRRNSYLVLDQIRALDNRRFIEKLGEMPQNHRAQIDHTIKILFDLT</sequence>
<comment type="similarity">
    <text evidence="1">Belongs to the PemK/MazF family.</text>
</comment>
<protein>
    <recommendedName>
        <fullName evidence="1">mRNA interferase</fullName>
        <ecNumber evidence="1">3.1.-.-</ecNumber>
    </recommendedName>
</protein>
<evidence type="ECO:0000313" key="2">
    <source>
        <dbReference type="EMBL" id="SNS92556.1"/>
    </source>
</evidence>
<dbReference type="EMBL" id="FZPD01000003">
    <property type="protein sequence ID" value="SNS92556.1"/>
    <property type="molecule type" value="Genomic_DNA"/>
</dbReference>
<dbReference type="PIRSF" id="PIRSF033490">
    <property type="entry name" value="MazF"/>
    <property type="match status" value="1"/>
</dbReference>
<comment type="function">
    <text evidence="1">Toxic component of a type II toxin-antitoxin (TA) system.</text>
</comment>
<dbReference type="GO" id="GO:0016075">
    <property type="term" value="P:rRNA catabolic process"/>
    <property type="evidence" value="ECO:0007669"/>
    <property type="project" value="TreeGrafter"/>
</dbReference>
<dbReference type="AlphaFoldDB" id="A0A239IFM2"/>
<dbReference type="PANTHER" id="PTHR33988:SF2">
    <property type="entry name" value="ENDORIBONUCLEASE MAZF"/>
    <property type="match status" value="1"/>
</dbReference>
<organism evidence="2 3">
    <name type="scientific">Ekhidna lutea</name>
    <dbReference type="NCBI Taxonomy" id="447679"/>
    <lineage>
        <taxon>Bacteria</taxon>
        <taxon>Pseudomonadati</taxon>
        <taxon>Bacteroidota</taxon>
        <taxon>Cytophagia</taxon>
        <taxon>Cytophagales</taxon>
        <taxon>Reichenbachiellaceae</taxon>
        <taxon>Ekhidna</taxon>
    </lineage>
</organism>
<dbReference type="Proteomes" id="UP000198393">
    <property type="component" value="Unassembled WGS sequence"/>
</dbReference>
<dbReference type="Gene3D" id="2.30.30.110">
    <property type="match status" value="1"/>
</dbReference>
<accession>A0A239IFM2</accession>
<dbReference type="SUPFAM" id="SSF50118">
    <property type="entry name" value="Cell growth inhibitor/plasmid maintenance toxic component"/>
    <property type="match status" value="1"/>
</dbReference>